<dbReference type="EMBL" id="BARW01034563">
    <property type="protein sequence ID" value="GAJ07758.1"/>
    <property type="molecule type" value="Genomic_DNA"/>
</dbReference>
<feature type="domain" description="CD-NTase-associated protein 12/Pycsar effector protein TIR" evidence="1">
    <location>
        <begin position="55"/>
        <end position="175"/>
    </location>
</feature>
<dbReference type="Pfam" id="PF10137">
    <property type="entry name" value="CAP12-PCTIR_TIR"/>
    <property type="match status" value="1"/>
</dbReference>
<gene>
    <name evidence="2" type="ORF">S12H4_54139</name>
</gene>
<accession>X1TQY4</accession>
<feature type="non-terminal residue" evidence="2">
    <location>
        <position position="1"/>
    </location>
</feature>
<dbReference type="AlphaFoldDB" id="X1TQY4"/>
<dbReference type="PIRSF" id="PIRSF032620">
    <property type="entry name" value="UCP032620"/>
    <property type="match status" value="1"/>
</dbReference>
<evidence type="ECO:0000313" key="2">
    <source>
        <dbReference type="EMBL" id="GAJ07758.1"/>
    </source>
</evidence>
<proteinExistence type="predicted"/>
<reference evidence="2" key="1">
    <citation type="journal article" date="2014" name="Front. Microbiol.">
        <title>High frequency of phylogenetically diverse reductive dehalogenase-homologous genes in deep subseafloor sedimentary metagenomes.</title>
        <authorList>
            <person name="Kawai M."/>
            <person name="Futagami T."/>
            <person name="Toyoda A."/>
            <person name="Takaki Y."/>
            <person name="Nishi S."/>
            <person name="Hori S."/>
            <person name="Arai W."/>
            <person name="Tsubouchi T."/>
            <person name="Morono Y."/>
            <person name="Uchiyama I."/>
            <person name="Ito T."/>
            <person name="Fujiyama A."/>
            <person name="Inagaki F."/>
            <person name="Takami H."/>
        </authorList>
    </citation>
    <scope>NUCLEOTIDE SEQUENCE</scope>
    <source>
        <strain evidence="2">Expedition CK06-06</strain>
    </source>
</reference>
<comment type="caution">
    <text evidence="2">The sequence shown here is derived from an EMBL/GenBank/DDBJ whole genome shotgun (WGS) entry which is preliminary data.</text>
</comment>
<protein>
    <recommendedName>
        <fullName evidence="1">CD-NTase-associated protein 12/Pycsar effector protein TIR domain-containing protein</fullName>
    </recommendedName>
</protein>
<dbReference type="GO" id="GO:0050135">
    <property type="term" value="F:NADP+ nucleosidase activity"/>
    <property type="evidence" value="ECO:0007669"/>
    <property type="project" value="InterPro"/>
</dbReference>
<dbReference type="InterPro" id="IPR019302">
    <property type="entry name" value="CAP12/PCTIR_TIR_dom"/>
</dbReference>
<evidence type="ECO:0000259" key="1">
    <source>
        <dbReference type="Pfam" id="PF10137"/>
    </source>
</evidence>
<sequence>NILHNFADQIYGFSEGFNLRSIRLIPEAKEFITDYLIEAGEKPEVAKAAISTNEIFIVHGKNIEMKESVARLCEKLRLRPIILHEQINRGKTIIEKLEKHSEVGFAIILLSPDDKGYQKDHNPANAKLRARQNVIFEFGYFAGKIGRENVAALYLEDINFEMPTDLSGFIYIPYDGRGAWKYRLINELKSSGYDVSKDDI</sequence>
<organism evidence="2">
    <name type="scientific">marine sediment metagenome</name>
    <dbReference type="NCBI Taxonomy" id="412755"/>
    <lineage>
        <taxon>unclassified sequences</taxon>
        <taxon>metagenomes</taxon>
        <taxon>ecological metagenomes</taxon>
    </lineage>
</organism>
<dbReference type="InterPro" id="IPR014571">
    <property type="entry name" value="UCP032620"/>
</dbReference>
<name>X1TQY4_9ZZZZ</name>